<dbReference type="PROSITE" id="PS50930">
    <property type="entry name" value="HTH_LYTTR"/>
    <property type="match status" value="1"/>
</dbReference>
<dbReference type="SMART" id="SM00850">
    <property type="entry name" value="LytTR"/>
    <property type="match status" value="1"/>
</dbReference>
<dbReference type="Proteomes" id="UP000823990">
    <property type="component" value="Unassembled WGS sequence"/>
</dbReference>
<evidence type="ECO:0000259" key="1">
    <source>
        <dbReference type="PROSITE" id="PS50930"/>
    </source>
</evidence>
<reference evidence="2" key="2">
    <citation type="submission" date="2021-04" db="EMBL/GenBank/DDBJ databases">
        <authorList>
            <person name="Gilroy R."/>
        </authorList>
    </citation>
    <scope>NUCLEOTIDE SEQUENCE</scope>
    <source>
        <strain evidence="2">12435</strain>
    </source>
</reference>
<evidence type="ECO:0000313" key="3">
    <source>
        <dbReference type="Proteomes" id="UP000823990"/>
    </source>
</evidence>
<dbReference type="Gene3D" id="2.40.50.1020">
    <property type="entry name" value="LytTr DNA-binding domain"/>
    <property type="match status" value="1"/>
</dbReference>
<dbReference type="GO" id="GO:0003677">
    <property type="term" value="F:DNA binding"/>
    <property type="evidence" value="ECO:0007669"/>
    <property type="project" value="InterPro"/>
</dbReference>
<proteinExistence type="predicted"/>
<accession>A0A9D1Q047</accession>
<dbReference type="AlphaFoldDB" id="A0A9D1Q047"/>
<dbReference type="GO" id="GO:0000156">
    <property type="term" value="F:phosphorelay response regulator activity"/>
    <property type="evidence" value="ECO:0007669"/>
    <property type="project" value="InterPro"/>
</dbReference>
<dbReference type="EMBL" id="DXHS01000052">
    <property type="protein sequence ID" value="HIW02276.1"/>
    <property type="molecule type" value="Genomic_DNA"/>
</dbReference>
<gene>
    <name evidence="2" type="ORF">H9892_02960</name>
</gene>
<dbReference type="InterPro" id="IPR007492">
    <property type="entry name" value="LytTR_DNA-bd_dom"/>
</dbReference>
<feature type="domain" description="HTH LytTR-type" evidence="1">
    <location>
        <begin position="42"/>
        <end position="143"/>
    </location>
</feature>
<sequence length="154" mass="17828">MFETFEVHPFGFVRKNTFVKDISAVIEAYIDKYNEDKDVCSILVNSKEGMMALSVAKIMYIEGDRKDQLVHMENTERPVVISRSMEKLEEELSPSGFVRIHKGYIVSCRYIRVIGQQDLTLTDGTVLPVSRRKAKEVRGSYMEFVRDRNSPKLR</sequence>
<name>A0A9D1Q047_9FIRM</name>
<dbReference type="InterPro" id="IPR046947">
    <property type="entry name" value="LytR-like"/>
</dbReference>
<comment type="caution">
    <text evidence="2">The sequence shown here is derived from an EMBL/GenBank/DDBJ whole genome shotgun (WGS) entry which is preliminary data.</text>
</comment>
<protein>
    <submittedName>
        <fullName evidence="2">LytTR family transcriptional regulator</fullName>
    </submittedName>
</protein>
<dbReference type="PANTHER" id="PTHR37299">
    <property type="entry name" value="TRANSCRIPTIONAL REGULATOR-RELATED"/>
    <property type="match status" value="1"/>
</dbReference>
<evidence type="ECO:0000313" key="2">
    <source>
        <dbReference type="EMBL" id="HIW02276.1"/>
    </source>
</evidence>
<dbReference type="PANTHER" id="PTHR37299:SF1">
    <property type="entry name" value="STAGE 0 SPORULATION PROTEIN A HOMOLOG"/>
    <property type="match status" value="1"/>
</dbReference>
<dbReference type="Pfam" id="PF04397">
    <property type="entry name" value="LytTR"/>
    <property type="match status" value="1"/>
</dbReference>
<reference evidence="2" key="1">
    <citation type="journal article" date="2021" name="PeerJ">
        <title>Extensive microbial diversity within the chicken gut microbiome revealed by metagenomics and culture.</title>
        <authorList>
            <person name="Gilroy R."/>
            <person name="Ravi A."/>
            <person name="Getino M."/>
            <person name="Pursley I."/>
            <person name="Horton D.L."/>
            <person name="Alikhan N.F."/>
            <person name="Baker D."/>
            <person name="Gharbi K."/>
            <person name="Hall N."/>
            <person name="Watson M."/>
            <person name="Adriaenssens E.M."/>
            <person name="Foster-Nyarko E."/>
            <person name="Jarju S."/>
            <person name="Secka A."/>
            <person name="Antonio M."/>
            <person name="Oren A."/>
            <person name="Chaudhuri R.R."/>
            <person name="La Ragione R."/>
            <person name="Hildebrand F."/>
            <person name="Pallen M.J."/>
        </authorList>
    </citation>
    <scope>NUCLEOTIDE SEQUENCE</scope>
    <source>
        <strain evidence="2">12435</strain>
    </source>
</reference>
<organism evidence="2 3">
    <name type="scientific">Candidatus Protoclostridium stercorigallinarum</name>
    <dbReference type="NCBI Taxonomy" id="2838741"/>
    <lineage>
        <taxon>Bacteria</taxon>
        <taxon>Bacillati</taxon>
        <taxon>Bacillota</taxon>
        <taxon>Clostridia</taxon>
        <taxon>Candidatus Protoclostridium</taxon>
    </lineage>
</organism>